<organism evidence="2">
    <name type="scientific">Symploca sp. SIO1C4</name>
    <dbReference type="NCBI Taxonomy" id="2607765"/>
    <lineage>
        <taxon>Bacteria</taxon>
        <taxon>Bacillati</taxon>
        <taxon>Cyanobacteriota</taxon>
        <taxon>Cyanophyceae</taxon>
        <taxon>Coleofasciculales</taxon>
        <taxon>Coleofasciculaceae</taxon>
        <taxon>Symploca</taxon>
    </lineage>
</organism>
<evidence type="ECO:0000256" key="1">
    <source>
        <dbReference type="SAM" id="MobiDB-lite"/>
    </source>
</evidence>
<proteinExistence type="predicted"/>
<protein>
    <submittedName>
        <fullName evidence="2">Uncharacterized protein</fullName>
    </submittedName>
</protein>
<reference evidence="2" key="1">
    <citation type="submission" date="2019-11" db="EMBL/GenBank/DDBJ databases">
        <title>Genomic insights into an expanded diversity of filamentous marine cyanobacteria reveals the extraordinary biosynthetic potential of Moorea and Okeania.</title>
        <authorList>
            <person name="Ferreira Leao T."/>
            <person name="Wang M."/>
            <person name="Moss N."/>
            <person name="Da Silva R."/>
            <person name="Sanders J."/>
            <person name="Nurk S."/>
            <person name="Gurevich A."/>
            <person name="Humphrey G."/>
            <person name="Reher R."/>
            <person name="Zhu Q."/>
            <person name="Belda-Ferre P."/>
            <person name="Glukhov E."/>
            <person name="Rex R."/>
            <person name="Dorrestein P.C."/>
            <person name="Knight R."/>
            <person name="Pevzner P."/>
            <person name="Gerwick W.H."/>
            <person name="Gerwick L."/>
        </authorList>
    </citation>
    <scope>NUCLEOTIDE SEQUENCE</scope>
    <source>
        <strain evidence="2">SIO1C4</strain>
    </source>
</reference>
<feature type="region of interest" description="Disordered" evidence="1">
    <location>
        <begin position="1"/>
        <end position="59"/>
    </location>
</feature>
<name>A0A6B3NGK2_9CYAN</name>
<dbReference type="EMBL" id="JAAHFQ010000210">
    <property type="protein sequence ID" value="NER28418.1"/>
    <property type="molecule type" value="Genomic_DNA"/>
</dbReference>
<sequence>MMMTDIKTTSSSDVKTQQSPWDELKTDNTTESQQETTTTDTQQKTAESSELEEKQGTPTISHNCYYIPGCLPPDNCWVCDN</sequence>
<comment type="caution">
    <text evidence="2">The sequence shown here is derived from an EMBL/GenBank/DDBJ whole genome shotgun (WGS) entry which is preliminary data.</text>
</comment>
<gene>
    <name evidence="2" type="ORF">F6J89_12475</name>
</gene>
<feature type="compositionally biased region" description="Polar residues" evidence="1">
    <location>
        <begin position="1"/>
        <end position="20"/>
    </location>
</feature>
<dbReference type="AlphaFoldDB" id="A0A6B3NGK2"/>
<feature type="compositionally biased region" description="Low complexity" evidence="1">
    <location>
        <begin position="29"/>
        <end position="45"/>
    </location>
</feature>
<evidence type="ECO:0000313" key="2">
    <source>
        <dbReference type="EMBL" id="NER28418.1"/>
    </source>
</evidence>
<accession>A0A6B3NGK2</accession>